<comment type="caution">
    <text evidence="2">The sequence shown here is derived from an EMBL/GenBank/DDBJ whole genome shotgun (WGS) entry which is preliminary data.</text>
</comment>
<feature type="region of interest" description="Disordered" evidence="1">
    <location>
        <begin position="572"/>
        <end position="607"/>
    </location>
</feature>
<proteinExistence type="predicted"/>
<gene>
    <name evidence="2" type="ORF">BV898_16642</name>
</gene>
<evidence type="ECO:0000313" key="3">
    <source>
        <dbReference type="Proteomes" id="UP000192578"/>
    </source>
</evidence>
<feature type="region of interest" description="Disordered" evidence="1">
    <location>
        <begin position="494"/>
        <end position="541"/>
    </location>
</feature>
<feature type="compositionally biased region" description="Gly residues" evidence="1">
    <location>
        <begin position="173"/>
        <end position="188"/>
    </location>
</feature>
<name>A0A9X6NFQ9_HYPEX</name>
<feature type="compositionally biased region" description="Low complexity" evidence="1">
    <location>
        <begin position="597"/>
        <end position="607"/>
    </location>
</feature>
<keyword evidence="3" id="KW-1185">Reference proteome</keyword>
<feature type="region of interest" description="Disordered" evidence="1">
    <location>
        <begin position="158"/>
        <end position="223"/>
    </location>
</feature>
<dbReference type="Proteomes" id="UP000192578">
    <property type="component" value="Unassembled WGS sequence"/>
</dbReference>
<sequence length="783" mass="81812">MHGKYPDGYCESEHQSRLHHNIMEESPHPVLPQYEATSGVEMYLMAAGGGTVTVGGAANSKKKAAKAKFERRFGIMKAHDKEKKEHFGHIIGAVYTKEIEEAGELGKKFLETKAKKTKKDKGDKNAKKGDVLSVSVINDQENKSNAAAAAAAFHRTNSNANNAPSVNGNGLSSPGGGPHSIGPSGGGCKSDPFDRDLPSNATSDSHHSGGGGGGLHPADFNRFLSSGEELPDLLGPGLHDSLDELLPNTYSATGADPDAAFDVGGMLDEMSHEITGEFRQQLDSLDFFTPDTAGVNSFSGGGREVKNESTPGAALFLDELSGFPGGGADATGTTFSARSAHLLPSASAAATTTGLTGPLHLTQQHLHHHSHNRAGPDVRSTLDTKRLAQDEATAMMQQQQQQMMKQAHQQNLLIQQQQQQQQRQMQLQYQLQKPSGPSPISPLFPGDGAGSQQGMCFSPLTEMSAGYPTGPGMGGAGYGAMPSGHRQAGYDATAMGRGGGGGGPPPVMRMNQGSPGAVLANGGRWVGGGGGAESLTQPPLSYHQQKQMSLVSGAEQQQLPYGAVMHSTGQMAGGAGGGGPGKPGFLQGAPGYPPNPMQQQQQRAQGLPGPYSSYMNGGGGAMPPRPQLHMQQQQYRTMMSNGQPGQAPGKNYPGGGVAGSPYAGHMQPAYHNAMEQQQAQQQQQAQMRQMAGYRPTLSSAAAYTAQQQQPVPVQQQQHQPTSFLTSSSINLPGGGGGATQQPQSGGFYATTSQQNGGGFPHGDAMQYSQQPDNMYGGMYGSSS</sequence>
<feature type="compositionally biased region" description="Low complexity" evidence="1">
    <location>
        <begin position="706"/>
        <end position="720"/>
    </location>
</feature>
<evidence type="ECO:0000256" key="1">
    <source>
        <dbReference type="SAM" id="MobiDB-lite"/>
    </source>
</evidence>
<organism evidence="2 3">
    <name type="scientific">Hypsibius exemplaris</name>
    <name type="common">Freshwater tardigrade</name>
    <dbReference type="NCBI Taxonomy" id="2072580"/>
    <lineage>
        <taxon>Eukaryota</taxon>
        <taxon>Metazoa</taxon>
        <taxon>Ecdysozoa</taxon>
        <taxon>Tardigrada</taxon>
        <taxon>Eutardigrada</taxon>
        <taxon>Parachela</taxon>
        <taxon>Hypsibioidea</taxon>
        <taxon>Hypsibiidae</taxon>
        <taxon>Hypsibius</taxon>
    </lineage>
</organism>
<evidence type="ECO:0000313" key="2">
    <source>
        <dbReference type="EMBL" id="OWA52183.1"/>
    </source>
</evidence>
<accession>A0A9X6NFQ9</accession>
<dbReference type="AlphaFoldDB" id="A0A9X6NFQ9"/>
<evidence type="ECO:0008006" key="4">
    <source>
        <dbReference type="Google" id="ProtNLM"/>
    </source>
</evidence>
<feature type="compositionally biased region" description="Polar residues" evidence="1">
    <location>
        <begin position="721"/>
        <end position="730"/>
    </location>
</feature>
<protein>
    <recommendedName>
        <fullName evidence="4">Neurogenic mastermind-like N-terminal domain-containing protein</fullName>
    </recommendedName>
</protein>
<feature type="compositionally biased region" description="Gly residues" evidence="1">
    <location>
        <begin position="572"/>
        <end position="582"/>
    </location>
</feature>
<feature type="region of interest" description="Disordered" evidence="1">
    <location>
        <begin position="425"/>
        <end position="452"/>
    </location>
</feature>
<feature type="region of interest" description="Disordered" evidence="1">
    <location>
        <begin position="701"/>
        <end position="783"/>
    </location>
</feature>
<reference evidence="3" key="1">
    <citation type="submission" date="2017-01" db="EMBL/GenBank/DDBJ databases">
        <title>Comparative genomics of anhydrobiosis in the tardigrade Hypsibius dujardini.</title>
        <authorList>
            <person name="Yoshida Y."/>
            <person name="Koutsovoulos G."/>
            <person name="Laetsch D."/>
            <person name="Stevens L."/>
            <person name="Kumar S."/>
            <person name="Horikawa D."/>
            <person name="Ishino K."/>
            <person name="Komine S."/>
            <person name="Tomita M."/>
            <person name="Blaxter M."/>
            <person name="Arakawa K."/>
        </authorList>
    </citation>
    <scope>NUCLEOTIDE SEQUENCE [LARGE SCALE GENOMIC DNA]</scope>
    <source>
        <strain evidence="3">Z151</strain>
    </source>
</reference>
<dbReference type="EMBL" id="MTYJ01000255">
    <property type="protein sequence ID" value="OWA52183.1"/>
    <property type="molecule type" value="Genomic_DNA"/>
</dbReference>